<dbReference type="EC" id="1.15.1.1" evidence="2"/>
<dbReference type="InterPro" id="IPR019831">
    <property type="entry name" value="Mn/Fe_SOD_N"/>
</dbReference>
<dbReference type="Pfam" id="PF02777">
    <property type="entry name" value="Sod_Fe_C"/>
    <property type="match status" value="1"/>
</dbReference>
<protein>
    <recommendedName>
        <fullName evidence="2">superoxide dismutase</fullName>
        <ecNumber evidence="2">1.15.1.1</ecNumber>
    </recommendedName>
</protein>
<keyword evidence="4" id="KW-0560">Oxidoreductase</keyword>
<evidence type="ECO:0000259" key="6">
    <source>
        <dbReference type="Pfam" id="PF00081"/>
    </source>
</evidence>
<dbReference type="SUPFAM" id="SSF54719">
    <property type="entry name" value="Fe,Mn superoxide dismutase (SOD), C-terminal domain"/>
    <property type="match status" value="1"/>
</dbReference>
<evidence type="ECO:0000313" key="8">
    <source>
        <dbReference type="EMBL" id="TGD58284.1"/>
    </source>
</evidence>
<gene>
    <name evidence="8" type="ORF">E4635_09790</name>
</gene>
<dbReference type="PANTHER" id="PTHR43595">
    <property type="entry name" value="37S RIBOSOMAL PROTEIN S26, MITOCHONDRIAL"/>
    <property type="match status" value="1"/>
</dbReference>
<dbReference type="SUPFAM" id="SSF46609">
    <property type="entry name" value="Fe,Mn superoxide dismutase (SOD), N-terminal domain"/>
    <property type="match status" value="1"/>
</dbReference>
<evidence type="ECO:0000256" key="2">
    <source>
        <dbReference type="ARBA" id="ARBA00012682"/>
    </source>
</evidence>
<reference evidence="8 9" key="1">
    <citation type="submission" date="2019-04" db="EMBL/GenBank/DDBJ databases">
        <title>Flavobacterium sp. strain DS2-A Genome sequencing and assembly.</title>
        <authorList>
            <person name="Kim I."/>
        </authorList>
    </citation>
    <scope>NUCLEOTIDE SEQUENCE [LARGE SCALE GENOMIC DNA]</scope>
    <source>
        <strain evidence="8 9">DS2-A</strain>
    </source>
</reference>
<proteinExistence type="inferred from homology"/>
<sequence length="292" mass="32286">MKSTQLFVIAVTAATVVSCKKDTLHEVVDVPATPIVAVKQKGGKPTDVKAAEGAFQILELPYGYTALEPHFDALTTEIHYSKHLLGYVNSLNKSIVGTKYETLELDAILKNLNASDAVVRNNAGGVYNHNFFLEGLGPATGKEPEGALMESINKDFGSFEEFRNQFTEASLRFIGSGWTWLVSDKTGKLKIVNTANNDNPLMKNLGITSVPILNLDLWEHAYYLKFQNRKREYVNTFFSVVNWEKIEKRYDAFPKAARSSVPTETAVEAPGTETPVQAQPVVTPKPEEKTGE</sequence>
<dbReference type="InterPro" id="IPR036314">
    <property type="entry name" value="SOD_C_sf"/>
</dbReference>
<name>A0A4Z0L934_9FLAO</name>
<dbReference type="Pfam" id="PF00081">
    <property type="entry name" value="Sod_Fe_N"/>
    <property type="match status" value="1"/>
</dbReference>
<feature type="region of interest" description="Disordered" evidence="5">
    <location>
        <begin position="255"/>
        <end position="292"/>
    </location>
</feature>
<dbReference type="PROSITE" id="PS51257">
    <property type="entry name" value="PROKAR_LIPOPROTEIN"/>
    <property type="match status" value="1"/>
</dbReference>
<dbReference type="GO" id="GO:0005737">
    <property type="term" value="C:cytoplasm"/>
    <property type="evidence" value="ECO:0007669"/>
    <property type="project" value="TreeGrafter"/>
</dbReference>
<feature type="domain" description="Manganese/iron superoxide dismutase N-terminal" evidence="6">
    <location>
        <begin position="55"/>
        <end position="135"/>
    </location>
</feature>
<dbReference type="GO" id="GO:0004784">
    <property type="term" value="F:superoxide dismutase activity"/>
    <property type="evidence" value="ECO:0007669"/>
    <property type="project" value="UniProtKB-EC"/>
</dbReference>
<dbReference type="PROSITE" id="PS00088">
    <property type="entry name" value="SOD_MN"/>
    <property type="match status" value="1"/>
</dbReference>
<feature type="domain" description="Manganese/iron superoxide dismutase C-terminal" evidence="7">
    <location>
        <begin position="144"/>
        <end position="249"/>
    </location>
</feature>
<evidence type="ECO:0000256" key="4">
    <source>
        <dbReference type="ARBA" id="ARBA00023002"/>
    </source>
</evidence>
<organism evidence="8 9">
    <name type="scientific">Flavobacterium humi</name>
    <dbReference type="NCBI Taxonomy" id="2562683"/>
    <lineage>
        <taxon>Bacteria</taxon>
        <taxon>Pseudomonadati</taxon>
        <taxon>Bacteroidota</taxon>
        <taxon>Flavobacteriia</taxon>
        <taxon>Flavobacteriales</taxon>
        <taxon>Flavobacteriaceae</taxon>
        <taxon>Flavobacterium</taxon>
    </lineage>
</organism>
<dbReference type="InterPro" id="IPR001189">
    <property type="entry name" value="Mn/Fe_SOD"/>
</dbReference>
<dbReference type="Gene3D" id="3.55.40.20">
    <property type="entry name" value="Iron/manganese superoxide dismutase, C-terminal domain"/>
    <property type="match status" value="1"/>
</dbReference>
<dbReference type="InterPro" id="IPR036324">
    <property type="entry name" value="Mn/Fe_SOD_N_sf"/>
</dbReference>
<dbReference type="Proteomes" id="UP000297407">
    <property type="component" value="Unassembled WGS sequence"/>
</dbReference>
<evidence type="ECO:0000256" key="1">
    <source>
        <dbReference type="ARBA" id="ARBA00008714"/>
    </source>
</evidence>
<dbReference type="OrthoDB" id="9803125at2"/>
<dbReference type="RefSeq" id="WP_135526454.1">
    <property type="nucleotide sequence ID" value="NZ_SRLH01000004.1"/>
</dbReference>
<evidence type="ECO:0000256" key="5">
    <source>
        <dbReference type="SAM" id="MobiDB-lite"/>
    </source>
</evidence>
<dbReference type="AlphaFoldDB" id="A0A4Z0L934"/>
<dbReference type="Gene3D" id="1.10.287.990">
    <property type="entry name" value="Fe,Mn superoxide dismutase (SOD) domain"/>
    <property type="match status" value="1"/>
</dbReference>
<dbReference type="PRINTS" id="PR01703">
    <property type="entry name" value="MNSODISMTASE"/>
</dbReference>
<evidence type="ECO:0000259" key="7">
    <source>
        <dbReference type="Pfam" id="PF02777"/>
    </source>
</evidence>
<dbReference type="PANTHER" id="PTHR43595:SF2">
    <property type="entry name" value="SMALL RIBOSOMAL SUBUNIT PROTEIN MS42"/>
    <property type="match status" value="1"/>
</dbReference>
<keyword evidence="9" id="KW-1185">Reference proteome</keyword>
<keyword evidence="3" id="KW-0479">Metal-binding</keyword>
<dbReference type="GO" id="GO:0046872">
    <property type="term" value="F:metal ion binding"/>
    <property type="evidence" value="ECO:0007669"/>
    <property type="project" value="UniProtKB-KW"/>
</dbReference>
<accession>A0A4Z0L934</accession>
<dbReference type="EMBL" id="SRLH01000004">
    <property type="protein sequence ID" value="TGD58284.1"/>
    <property type="molecule type" value="Genomic_DNA"/>
</dbReference>
<dbReference type="InterPro" id="IPR019832">
    <property type="entry name" value="Mn/Fe_SOD_C"/>
</dbReference>
<dbReference type="FunFam" id="3.55.40.20:FF:000004">
    <property type="entry name" value="Superoxide dismutase [Fe]"/>
    <property type="match status" value="1"/>
</dbReference>
<comment type="similarity">
    <text evidence="1">Belongs to the iron/manganese superoxide dismutase family.</text>
</comment>
<comment type="caution">
    <text evidence="8">The sequence shown here is derived from an EMBL/GenBank/DDBJ whole genome shotgun (WGS) entry which is preliminary data.</text>
</comment>
<dbReference type="InterPro" id="IPR019833">
    <property type="entry name" value="Mn/Fe_SOD_BS"/>
</dbReference>
<evidence type="ECO:0000313" key="9">
    <source>
        <dbReference type="Proteomes" id="UP000297407"/>
    </source>
</evidence>
<evidence type="ECO:0000256" key="3">
    <source>
        <dbReference type="ARBA" id="ARBA00022723"/>
    </source>
</evidence>